<evidence type="ECO:0000256" key="1">
    <source>
        <dbReference type="ARBA" id="ARBA00007430"/>
    </source>
</evidence>
<evidence type="ECO:0000256" key="2">
    <source>
        <dbReference type="SAM" id="Phobius"/>
    </source>
</evidence>
<dbReference type="InterPro" id="IPR036291">
    <property type="entry name" value="NAD(P)-bd_dom_sf"/>
</dbReference>
<dbReference type="AlphaFoldDB" id="A0A2W7ICH6"/>
<comment type="caution">
    <text evidence="4">The sequence shown here is derived from an EMBL/GenBank/DDBJ whole genome shotgun (WGS) entry which is preliminary data.</text>
</comment>
<dbReference type="CDD" id="cd05237">
    <property type="entry name" value="UDP_invert_4-6DH_SDR_e"/>
    <property type="match status" value="1"/>
</dbReference>
<name>A0A2W7ICH6_9FLAO</name>
<dbReference type="Pfam" id="PF02719">
    <property type="entry name" value="Polysacc_synt_2"/>
    <property type="match status" value="1"/>
</dbReference>
<dbReference type="InterPro" id="IPR003869">
    <property type="entry name" value="Polysac_CapD-like"/>
</dbReference>
<feature type="transmembrane region" description="Helical" evidence="2">
    <location>
        <begin position="60"/>
        <end position="78"/>
    </location>
</feature>
<feature type="transmembrane region" description="Helical" evidence="2">
    <location>
        <begin position="99"/>
        <end position="116"/>
    </location>
</feature>
<keyword evidence="2" id="KW-1133">Transmembrane helix</keyword>
<dbReference type="RefSeq" id="WP_111539490.1">
    <property type="nucleotide sequence ID" value="NZ_QKYV01000001.1"/>
</dbReference>
<protein>
    <submittedName>
        <fullName evidence="4">FlaA1/EpsC-like NDP-sugar epimerase</fullName>
    </submittedName>
</protein>
<sequence>MAIAKKIKVQFLKLIRPMVKNYVPRRFIFIIDVCIAFIAAQAAFFLIHSATGTDHPIFTFTWPLFAIVTIQALYYIVVKSYFGLVRYSSFRDVITQLKVTSLSVVTILLINHIYYLTSSTKLILDAGVIIYGFITFSLLFFFRVLVKRTYQSINASKNSISAYILGTDRADIAMGEGLISEHSDSFNIIGFVNLDNRKMLTRIYNLPIYSISQLKASNTLANAIIVSDEKLQHIKNEDSSILNELLDLKLKIYKLPKIQDYNNNPSFSSLKEVKIEDLLQRSPIKLNNLKLSELYKDKVILVTGAAGSIGSEIVKQLIPFSPKKIILLDQAETPLHDISLCLDKEFSSLTYEKVIANVRSKKRLREIFETYQPQIVFHGAAYKHVPMMEANPIESLSVNFYGTRNLAELATEFKIERFVFVSTDKAVNPTNIMGASKRAAEIYIQSLAKLPQQKTTFITTRFGNVLGSNGSVIPHFKKQIEEGGPVTVTHPEITRYFMTIDEACQLVLEAGGMGNGGEIYVFDMGSPIKIINLAHHMIRLTGLVPNEDIAIEFTGLRPGEKLYEELLADKETTLPTHHEKIMIAQATHTYDSSQNTQLSELLQLIKQNNIKEALQKLKFLVPEYIPVNIDDFKIDKNHVQPHQIASFSNISPKNISDKL</sequence>
<organism evidence="4 5">
    <name type="scientific">Mesonia algae</name>
    <dbReference type="NCBI Taxonomy" id="213248"/>
    <lineage>
        <taxon>Bacteria</taxon>
        <taxon>Pseudomonadati</taxon>
        <taxon>Bacteroidota</taxon>
        <taxon>Flavobacteriia</taxon>
        <taxon>Flavobacteriales</taxon>
        <taxon>Flavobacteriaceae</taxon>
        <taxon>Mesonia</taxon>
    </lineage>
</organism>
<reference evidence="4 5" key="1">
    <citation type="submission" date="2018-06" db="EMBL/GenBank/DDBJ databases">
        <title>Genomic Encyclopedia of Archaeal and Bacterial Type Strains, Phase II (KMG-II): from individual species to whole genera.</title>
        <authorList>
            <person name="Goeker M."/>
        </authorList>
    </citation>
    <scope>NUCLEOTIDE SEQUENCE [LARGE SCALE GENOMIC DNA]</scope>
    <source>
        <strain evidence="4 5">DSM 15361</strain>
    </source>
</reference>
<evidence type="ECO:0000259" key="3">
    <source>
        <dbReference type="Pfam" id="PF02719"/>
    </source>
</evidence>
<keyword evidence="2" id="KW-0472">Membrane</keyword>
<feature type="domain" description="Polysaccharide biosynthesis protein CapD-like" evidence="3">
    <location>
        <begin position="300"/>
        <end position="585"/>
    </location>
</feature>
<dbReference type="EMBL" id="QKYV01000001">
    <property type="protein sequence ID" value="PZW43798.1"/>
    <property type="molecule type" value="Genomic_DNA"/>
</dbReference>
<feature type="transmembrane region" description="Helical" evidence="2">
    <location>
        <begin position="27"/>
        <end position="48"/>
    </location>
</feature>
<evidence type="ECO:0000313" key="4">
    <source>
        <dbReference type="EMBL" id="PZW43798.1"/>
    </source>
</evidence>
<dbReference type="SUPFAM" id="SSF51735">
    <property type="entry name" value="NAD(P)-binding Rossmann-fold domains"/>
    <property type="match status" value="1"/>
</dbReference>
<evidence type="ECO:0000313" key="5">
    <source>
        <dbReference type="Proteomes" id="UP000249542"/>
    </source>
</evidence>
<keyword evidence="5" id="KW-1185">Reference proteome</keyword>
<feature type="transmembrane region" description="Helical" evidence="2">
    <location>
        <begin position="128"/>
        <end position="146"/>
    </location>
</feature>
<dbReference type="InterPro" id="IPR051203">
    <property type="entry name" value="Polysaccharide_Synthase-Rel"/>
</dbReference>
<dbReference type="Proteomes" id="UP000249542">
    <property type="component" value="Unassembled WGS sequence"/>
</dbReference>
<dbReference type="Gene3D" id="3.40.50.720">
    <property type="entry name" value="NAD(P)-binding Rossmann-like Domain"/>
    <property type="match status" value="2"/>
</dbReference>
<accession>A0A2W7ICH6</accession>
<gene>
    <name evidence="4" type="ORF">LX95_00122</name>
</gene>
<proteinExistence type="inferred from homology"/>
<keyword evidence="2" id="KW-0812">Transmembrane</keyword>
<comment type="similarity">
    <text evidence="1">Belongs to the polysaccharide synthase family.</text>
</comment>
<dbReference type="PANTHER" id="PTHR43318">
    <property type="entry name" value="UDP-N-ACETYLGLUCOSAMINE 4,6-DEHYDRATASE"/>
    <property type="match status" value="1"/>
</dbReference>
<dbReference type="PANTHER" id="PTHR43318:SF1">
    <property type="entry name" value="POLYSACCHARIDE BIOSYNTHESIS PROTEIN EPSC-RELATED"/>
    <property type="match status" value="1"/>
</dbReference>